<reference evidence="7" key="1">
    <citation type="submission" date="2016-10" db="EMBL/GenBank/DDBJ databases">
        <authorList>
            <person name="Varghese N."/>
            <person name="Submissions S."/>
        </authorList>
    </citation>
    <scope>NUCLEOTIDE SEQUENCE [LARGE SCALE GENOMIC DNA]</scope>
    <source>
        <strain evidence="7">DSM 9751</strain>
    </source>
</reference>
<keyword evidence="7" id="KW-1185">Reference proteome</keyword>
<dbReference type="InterPro" id="IPR058624">
    <property type="entry name" value="MdtA-like_HH"/>
</dbReference>
<sequence>MKVLVALRICGCIFGLSLFLTGCQEEKRLEEAPRPVRVVIAEPAVIGEEVAQTGEIRAHIETDLAFRIPGRIATRSVDVGANVAKGQVLAVLDPNDVQNEVRIAEAEVRSAEAAEEFARSGLERQRMLFDKQFVARARVDEAAANWRAANARLNVAKTGLLTARNKLSYTELRAPDAAIVSAVMVNTGQVIDAGQLAFKLASTQERDAVFNVSERLYTSVVSDVKVEVALVSDPKIKVIGSIRDVSPTADAATRTYRVRIALPQTPPAMTLGATVTGRLLLPGKALFTLPASSLTSQDGKPAVFIVQPSDHTLVRKPVVVTRFTATQALVESGLTEGDAVVTAGVSKLRTGQKVVYDAAEVSQ</sequence>
<dbReference type="AlphaFoldDB" id="A0A1H4P1E6"/>
<feature type="domain" description="Multidrug resistance protein MdtA-like alpha-helical hairpin" evidence="3">
    <location>
        <begin position="104"/>
        <end position="170"/>
    </location>
</feature>
<organism evidence="6 7">
    <name type="scientific">Pseudomonas saponiphila</name>
    <dbReference type="NCBI Taxonomy" id="556534"/>
    <lineage>
        <taxon>Bacteria</taxon>
        <taxon>Pseudomonadati</taxon>
        <taxon>Pseudomonadota</taxon>
        <taxon>Gammaproteobacteria</taxon>
        <taxon>Pseudomonadales</taxon>
        <taxon>Pseudomonadaceae</taxon>
        <taxon>Pseudomonas</taxon>
    </lineage>
</organism>
<proteinExistence type="inferred from homology"/>
<dbReference type="EMBL" id="FNTJ01000001">
    <property type="protein sequence ID" value="SEC01229.1"/>
    <property type="molecule type" value="Genomic_DNA"/>
</dbReference>
<evidence type="ECO:0000259" key="4">
    <source>
        <dbReference type="Pfam" id="PF25917"/>
    </source>
</evidence>
<evidence type="ECO:0000313" key="6">
    <source>
        <dbReference type="EMBL" id="SEC01229.1"/>
    </source>
</evidence>
<dbReference type="InterPro" id="IPR058625">
    <property type="entry name" value="MdtA-like_BSH"/>
</dbReference>
<evidence type="ECO:0000256" key="2">
    <source>
        <dbReference type="ARBA" id="ARBA00023054"/>
    </source>
</evidence>
<dbReference type="Pfam" id="PF25917">
    <property type="entry name" value="BSH_RND"/>
    <property type="match status" value="1"/>
</dbReference>
<protein>
    <submittedName>
        <fullName evidence="6">RND family efflux transporter, MFP subunit</fullName>
    </submittedName>
</protein>
<dbReference type="Proteomes" id="UP000198982">
    <property type="component" value="Unassembled WGS sequence"/>
</dbReference>
<feature type="domain" description="CusB-like beta-barrel" evidence="5">
    <location>
        <begin position="210"/>
        <end position="278"/>
    </location>
</feature>
<dbReference type="Pfam" id="PF25876">
    <property type="entry name" value="HH_MFP_RND"/>
    <property type="match status" value="1"/>
</dbReference>
<dbReference type="Gene3D" id="2.40.50.100">
    <property type="match status" value="1"/>
</dbReference>
<dbReference type="NCBIfam" id="TIGR01730">
    <property type="entry name" value="RND_mfp"/>
    <property type="match status" value="1"/>
</dbReference>
<dbReference type="GO" id="GO:0015562">
    <property type="term" value="F:efflux transmembrane transporter activity"/>
    <property type="evidence" value="ECO:0007669"/>
    <property type="project" value="TreeGrafter"/>
</dbReference>
<dbReference type="InterPro" id="IPR006143">
    <property type="entry name" value="RND_pump_MFP"/>
</dbReference>
<dbReference type="PANTHER" id="PTHR30469">
    <property type="entry name" value="MULTIDRUG RESISTANCE PROTEIN MDTA"/>
    <property type="match status" value="1"/>
</dbReference>
<feature type="domain" description="Multidrug resistance protein MdtA-like barrel-sandwich hybrid" evidence="4">
    <location>
        <begin position="66"/>
        <end position="198"/>
    </location>
</feature>
<keyword evidence="2" id="KW-0175">Coiled coil</keyword>
<evidence type="ECO:0000256" key="1">
    <source>
        <dbReference type="ARBA" id="ARBA00009477"/>
    </source>
</evidence>
<dbReference type="Gene3D" id="2.40.420.20">
    <property type="match status" value="1"/>
</dbReference>
<dbReference type="GO" id="GO:1990281">
    <property type="term" value="C:efflux pump complex"/>
    <property type="evidence" value="ECO:0007669"/>
    <property type="project" value="TreeGrafter"/>
</dbReference>
<gene>
    <name evidence="6" type="ORF">SAMN05216178_3106</name>
</gene>
<dbReference type="Pfam" id="PF25954">
    <property type="entry name" value="Beta-barrel_RND_2"/>
    <property type="match status" value="1"/>
</dbReference>
<dbReference type="RefSeq" id="WP_092314925.1">
    <property type="nucleotide sequence ID" value="NZ_FNTJ01000001.1"/>
</dbReference>
<accession>A0A1H4P1E6</accession>
<dbReference type="PROSITE" id="PS51257">
    <property type="entry name" value="PROKAR_LIPOPROTEIN"/>
    <property type="match status" value="1"/>
</dbReference>
<dbReference type="SUPFAM" id="SSF111369">
    <property type="entry name" value="HlyD-like secretion proteins"/>
    <property type="match status" value="1"/>
</dbReference>
<evidence type="ECO:0000259" key="5">
    <source>
        <dbReference type="Pfam" id="PF25954"/>
    </source>
</evidence>
<evidence type="ECO:0000259" key="3">
    <source>
        <dbReference type="Pfam" id="PF25876"/>
    </source>
</evidence>
<dbReference type="Gene3D" id="1.10.287.470">
    <property type="entry name" value="Helix hairpin bin"/>
    <property type="match status" value="1"/>
</dbReference>
<evidence type="ECO:0000313" key="7">
    <source>
        <dbReference type="Proteomes" id="UP000198982"/>
    </source>
</evidence>
<name>A0A1H4P1E6_9PSED</name>
<dbReference type="PANTHER" id="PTHR30469:SF38">
    <property type="entry name" value="HLYD FAMILY SECRETION PROTEIN"/>
    <property type="match status" value="1"/>
</dbReference>
<dbReference type="Gene3D" id="2.40.30.170">
    <property type="match status" value="1"/>
</dbReference>
<dbReference type="InterPro" id="IPR058792">
    <property type="entry name" value="Beta-barrel_RND_2"/>
</dbReference>
<comment type="similarity">
    <text evidence="1">Belongs to the membrane fusion protein (MFP) (TC 8.A.1) family.</text>
</comment>